<accession>A0ABQ1WMV4</accession>
<evidence type="ECO:0000313" key="2">
    <source>
        <dbReference type="EMBL" id="GGG33981.1"/>
    </source>
</evidence>
<dbReference type="EMBL" id="BMGS01000002">
    <property type="protein sequence ID" value="GGG33981.1"/>
    <property type="molecule type" value="Genomic_DNA"/>
</dbReference>
<name>A0ABQ1WMV4_9BACT</name>
<keyword evidence="3" id="KW-1185">Reference proteome</keyword>
<gene>
    <name evidence="2" type="ORF">GCM10011378_08020</name>
</gene>
<evidence type="ECO:0000256" key="1">
    <source>
        <dbReference type="SAM" id="MobiDB-lite"/>
    </source>
</evidence>
<dbReference type="Proteomes" id="UP000601361">
    <property type="component" value="Unassembled WGS sequence"/>
</dbReference>
<sequence>MGLTPLLAAQAPKVFQLNRQLGAGTVVKMLVIILRAFVDSLKVPTKPDAADIIEMADTLAQTYTHDSLKDLILALKDMRTAGTKFYQSVDVATIYAGINTYFDKKAKALENQHYDQKALGASGQAVAVAALDLSPDTQQILKNVASTLPDTHPLKDTLRRRLRISKARLHRGTITEEQHEQTLAENRKLTIRKDRADWKPSPEGQKQMDKRHRAEDRRLEEKYRRPAA</sequence>
<proteinExistence type="predicted"/>
<evidence type="ECO:0000313" key="3">
    <source>
        <dbReference type="Proteomes" id="UP000601361"/>
    </source>
</evidence>
<comment type="caution">
    <text evidence="2">The sequence shown here is derived from an EMBL/GenBank/DDBJ whole genome shotgun (WGS) entry which is preliminary data.</text>
</comment>
<feature type="region of interest" description="Disordered" evidence="1">
    <location>
        <begin position="173"/>
        <end position="228"/>
    </location>
</feature>
<reference evidence="3" key="1">
    <citation type="journal article" date="2019" name="Int. J. Syst. Evol. Microbiol.">
        <title>The Global Catalogue of Microorganisms (GCM) 10K type strain sequencing project: providing services to taxonomists for standard genome sequencing and annotation.</title>
        <authorList>
            <consortium name="The Broad Institute Genomics Platform"/>
            <consortium name="The Broad Institute Genome Sequencing Center for Infectious Disease"/>
            <person name="Wu L."/>
            <person name="Ma J."/>
        </authorList>
    </citation>
    <scope>NUCLEOTIDE SEQUENCE [LARGE SCALE GENOMIC DNA]</scope>
    <source>
        <strain evidence="3">CGMCC 1.12990</strain>
    </source>
</reference>
<protein>
    <submittedName>
        <fullName evidence="2">Uncharacterized protein</fullName>
    </submittedName>
</protein>
<organism evidence="2 3">
    <name type="scientific">Hymenobacter glacieicola</name>
    <dbReference type="NCBI Taxonomy" id="1562124"/>
    <lineage>
        <taxon>Bacteria</taxon>
        <taxon>Pseudomonadati</taxon>
        <taxon>Bacteroidota</taxon>
        <taxon>Cytophagia</taxon>
        <taxon>Cytophagales</taxon>
        <taxon>Hymenobacteraceae</taxon>
        <taxon>Hymenobacter</taxon>
    </lineage>
</organism>